<evidence type="ECO:0000256" key="4">
    <source>
        <dbReference type="ARBA" id="ARBA00023242"/>
    </source>
</evidence>
<comment type="subcellular location">
    <subcellularLocation>
        <location evidence="1">Nucleus</location>
    </subcellularLocation>
</comment>
<dbReference type="GO" id="GO:0046872">
    <property type="term" value="F:metal ion binding"/>
    <property type="evidence" value="ECO:0007669"/>
    <property type="project" value="UniProtKB-KW"/>
</dbReference>
<dbReference type="EMBL" id="JAROKS010000006">
    <property type="protein sequence ID" value="KAK1802607.1"/>
    <property type="molecule type" value="Genomic_DNA"/>
</dbReference>
<comment type="cofactor">
    <cofactor evidence="5">
        <name>Mg(2+)</name>
        <dbReference type="ChEBI" id="CHEBI:18420"/>
    </cofactor>
    <text evidence="5">Binds 2 magnesium ions per subunit.</text>
</comment>
<dbReference type="InterPro" id="IPR042460">
    <property type="entry name" value="DCN1-like_PONY"/>
</dbReference>
<reference evidence="7" key="1">
    <citation type="submission" date="2023-03" db="EMBL/GenBank/DDBJ databases">
        <title>Electrophorus voltai genome.</title>
        <authorList>
            <person name="Bian C."/>
        </authorList>
    </citation>
    <scope>NUCLEOTIDE SEQUENCE</scope>
    <source>
        <strain evidence="7">CB-2022</strain>
        <tissue evidence="7">Muscle</tissue>
    </source>
</reference>
<dbReference type="FunFam" id="1.10.238.200:FF:000001">
    <property type="entry name" value="DCN1-like protein"/>
    <property type="match status" value="1"/>
</dbReference>
<dbReference type="PROSITE" id="PS51229">
    <property type="entry name" value="DCUN1"/>
    <property type="match status" value="1"/>
</dbReference>
<dbReference type="PANTHER" id="PTHR16222:SF23">
    <property type="entry name" value="INACTIVE ADP-RIBOSYLTRANSFERASE ARH2"/>
    <property type="match status" value="1"/>
</dbReference>
<dbReference type="SUPFAM" id="SSF101478">
    <property type="entry name" value="ADP-ribosylglycohydrolase"/>
    <property type="match status" value="1"/>
</dbReference>
<keyword evidence="4" id="KW-0539">Nucleus</keyword>
<dbReference type="InterPro" id="IPR050792">
    <property type="entry name" value="ADP-ribosylglycohydrolase"/>
</dbReference>
<feature type="binding site" evidence="5">
    <location>
        <position position="301"/>
    </location>
    <ligand>
        <name>Mg(2+)</name>
        <dbReference type="ChEBI" id="CHEBI:18420"/>
        <label>1</label>
    </ligand>
</feature>
<evidence type="ECO:0000313" key="8">
    <source>
        <dbReference type="Proteomes" id="UP001239994"/>
    </source>
</evidence>
<dbReference type="AlphaFoldDB" id="A0AAD9E570"/>
<proteinExistence type="inferred from homology"/>
<dbReference type="CDD" id="cd14412">
    <property type="entry name" value="UBA_DCNL2"/>
    <property type="match status" value="1"/>
</dbReference>
<organism evidence="7 8">
    <name type="scientific">Electrophorus voltai</name>
    <dbReference type="NCBI Taxonomy" id="2609070"/>
    <lineage>
        <taxon>Eukaryota</taxon>
        <taxon>Metazoa</taxon>
        <taxon>Chordata</taxon>
        <taxon>Craniata</taxon>
        <taxon>Vertebrata</taxon>
        <taxon>Euteleostomi</taxon>
        <taxon>Actinopterygii</taxon>
        <taxon>Neopterygii</taxon>
        <taxon>Teleostei</taxon>
        <taxon>Ostariophysi</taxon>
        <taxon>Gymnotiformes</taxon>
        <taxon>Gymnotoidei</taxon>
        <taxon>Gymnotidae</taxon>
        <taxon>Electrophorus</taxon>
    </lineage>
</organism>
<evidence type="ECO:0000256" key="1">
    <source>
        <dbReference type="ARBA" id="ARBA00004123"/>
    </source>
</evidence>
<dbReference type="InterPro" id="IPR005176">
    <property type="entry name" value="PONY_dom"/>
</dbReference>
<comment type="similarity">
    <text evidence="2">Belongs to the ADP-ribosylglycohydrolase family.</text>
</comment>
<dbReference type="GO" id="GO:0005737">
    <property type="term" value="C:cytoplasm"/>
    <property type="evidence" value="ECO:0007669"/>
    <property type="project" value="UniProtKB-ARBA"/>
</dbReference>
<evidence type="ECO:0000259" key="6">
    <source>
        <dbReference type="PROSITE" id="PS51229"/>
    </source>
</evidence>
<dbReference type="FunFam" id="1.10.238.10:FF:000030">
    <property type="entry name" value="DCN1-like protein"/>
    <property type="match status" value="1"/>
</dbReference>
<comment type="caution">
    <text evidence="7">The sequence shown here is derived from an EMBL/GenBank/DDBJ whole genome shotgun (WGS) entry which is preliminary data.</text>
</comment>
<dbReference type="Gene3D" id="1.10.238.200">
    <property type="entry name" value="Cullin, PONY binding domain"/>
    <property type="match status" value="1"/>
</dbReference>
<dbReference type="FunFam" id="1.10.4080.10:FF:000002">
    <property type="entry name" value="ADP-ribosylarginine hydrolase isoform X1"/>
    <property type="match status" value="1"/>
</dbReference>
<feature type="binding site" evidence="5">
    <location>
        <position position="300"/>
    </location>
    <ligand>
        <name>Mg(2+)</name>
        <dbReference type="ChEBI" id="CHEBI:18420"/>
        <label>1</label>
    </ligand>
</feature>
<dbReference type="GO" id="GO:0097602">
    <property type="term" value="F:cullin family protein binding"/>
    <property type="evidence" value="ECO:0007669"/>
    <property type="project" value="UniProtKB-ARBA"/>
</dbReference>
<evidence type="ECO:0000313" key="7">
    <source>
        <dbReference type="EMBL" id="KAK1802607.1"/>
    </source>
</evidence>
<dbReference type="SUPFAM" id="SSF46934">
    <property type="entry name" value="UBA-like"/>
    <property type="match status" value="1"/>
</dbReference>
<sequence length="942" mass="107488">MANMLKHTLKVPKHLSYMNTMFYIQHKLKSSQKDKVRQFMSFTQAGERTAVYCLSQNDWKLEVATDNYFQNPDLYYKESMKSTVDRKKLDQLYNRYKDPHDENKIGIDGIQQFCDDLTLDPASMSILVVAWKFRAATQCEFSRKEFLDGMAELGCDSPEKLKAILPRLEQELKDSGKFKDFYQFTFNFAKNPGQKGLDLEMAVAYWNLVLTGRFKFLDLWNRFLLEHHKRSIPKDTWNLLLDFGNMIADDMSNYDEEGDALGYRKGRWENCTSGAQIQKELSALGGLEALKLDPDNWPLSDRTLMLMTTAEALVTDYWCLEDLYRELVRLYVDAMVSLQGRAPDPSTVEGCAHLKPNNFLLAWHTPFNEKGSGSGAATKAMCVGMRYWQPERLDTLVEVSIETGRMTHHHPIGFLGALCTALFTSYAMQGKPVVTWGRDLMKVTPKAEEYCRKTIRHLAEYQEKWFYFEAKWQFYLEERRIEEEGQNKPLFPKCYDADETDKVYKRWSSEGLAGHRGHDAPMIAYDALLAAGSDWGELCKRAMFHGGESSATGLIAGCLYGLLYGLKQVPAELYQHLDKREKLEELGAKLYHASATEKDTEKLEQEGHQGAVATETTVNGRTLKKLISDRSSNPVFREILDSLLQYITQELPSVTLRSQERPTKKINMRKYGMKMGSNAIRRPTAFQLLQSRFLLASPKPAVTYRRQVGSLNLKGLQATKEPDRPISDTGRGVKMGRSRVQDMIAKFAAIEHKERELQTRKMQGPQNLVRQISKSPTLSNLMTKFESLAKVQSRSGLIETKEKKCRNVSIGKGKKGLNKKQKSQDLGVLDQHQHLLQQMSYSNTEDQHSTLQAAEGTQCSSPEEEVFALEKLINNGVGVLGETLNQQKKNLNATQQEVSLQEYIRVEKEKEAVVLSAKLHSLVRQAYASYPKEEQHHLATEA</sequence>
<protein>
    <recommendedName>
        <fullName evidence="6">DCUN1 domain-containing protein</fullName>
    </recommendedName>
</protein>
<dbReference type="InterPro" id="IPR036705">
    <property type="entry name" value="Ribosyl_crysJ1_sf"/>
</dbReference>
<dbReference type="PANTHER" id="PTHR16222">
    <property type="entry name" value="ADP-RIBOSYLGLYCOHYDROLASE"/>
    <property type="match status" value="1"/>
</dbReference>
<dbReference type="GO" id="GO:0005634">
    <property type="term" value="C:nucleus"/>
    <property type="evidence" value="ECO:0007669"/>
    <property type="project" value="UniProtKB-SubCell"/>
</dbReference>
<dbReference type="Gene3D" id="1.10.4080.10">
    <property type="entry name" value="ADP-ribosylation/Crystallin J1"/>
    <property type="match status" value="1"/>
</dbReference>
<name>A0AAD9E570_9TELE</name>
<dbReference type="Gene3D" id="1.10.8.10">
    <property type="entry name" value="DNA helicase RuvA subunit, C-terminal domain"/>
    <property type="match status" value="1"/>
</dbReference>
<dbReference type="Proteomes" id="UP001239994">
    <property type="component" value="Unassembled WGS sequence"/>
</dbReference>
<keyword evidence="3" id="KW-0833">Ubl conjugation pathway</keyword>
<dbReference type="Pfam" id="PF14555">
    <property type="entry name" value="UBA_4"/>
    <property type="match status" value="1"/>
</dbReference>
<dbReference type="InterPro" id="IPR005502">
    <property type="entry name" value="Ribosyl_crysJ1"/>
</dbReference>
<keyword evidence="5" id="KW-0460">Magnesium</keyword>
<evidence type="ECO:0000256" key="3">
    <source>
        <dbReference type="ARBA" id="ARBA00022786"/>
    </source>
</evidence>
<dbReference type="Gene3D" id="1.10.238.10">
    <property type="entry name" value="EF-hand"/>
    <property type="match status" value="1"/>
</dbReference>
<dbReference type="Pfam" id="PF03747">
    <property type="entry name" value="ADP_ribosyl_GH"/>
    <property type="match status" value="1"/>
</dbReference>
<dbReference type="InterPro" id="IPR009060">
    <property type="entry name" value="UBA-like_sf"/>
</dbReference>
<gene>
    <name evidence="7" type="ORF">P4O66_004253</name>
</gene>
<evidence type="ECO:0000256" key="2">
    <source>
        <dbReference type="ARBA" id="ARBA00010702"/>
    </source>
</evidence>
<evidence type="ECO:0000256" key="5">
    <source>
        <dbReference type="PIRSR" id="PIRSR605502-1"/>
    </source>
</evidence>
<accession>A0AAD9E570</accession>
<keyword evidence="5" id="KW-0479">Metal-binding</keyword>
<dbReference type="FunFam" id="1.10.8.10:FF:000021">
    <property type="entry name" value="DCN1-like protein"/>
    <property type="match status" value="1"/>
</dbReference>
<dbReference type="GO" id="GO:2000436">
    <property type="term" value="P:positive regulation of protein neddylation"/>
    <property type="evidence" value="ECO:0007669"/>
    <property type="project" value="UniProtKB-ARBA"/>
</dbReference>
<feature type="domain" description="DCUN1" evidence="6">
    <location>
        <begin position="84"/>
        <end position="272"/>
    </location>
</feature>
<keyword evidence="8" id="KW-1185">Reference proteome</keyword>